<feature type="region of interest" description="Disordered" evidence="1">
    <location>
        <begin position="249"/>
        <end position="312"/>
    </location>
</feature>
<organism evidence="2 3">
    <name type="scientific">Leptomonas seymouri</name>
    <dbReference type="NCBI Taxonomy" id="5684"/>
    <lineage>
        <taxon>Eukaryota</taxon>
        <taxon>Discoba</taxon>
        <taxon>Euglenozoa</taxon>
        <taxon>Kinetoplastea</taxon>
        <taxon>Metakinetoplastina</taxon>
        <taxon>Trypanosomatida</taxon>
        <taxon>Trypanosomatidae</taxon>
        <taxon>Leishmaniinae</taxon>
        <taxon>Leptomonas</taxon>
    </lineage>
</organism>
<feature type="compositionally biased region" description="Polar residues" evidence="1">
    <location>
        <begin position="619"/>
        <end position="628"/>
    </location>
</feature>
<feature type="region of interest" description="Disordered" evidence="1">
    <location>
        <begin position="547"/>
        <end position="660"/>
    </location>
</feature>
<feature type="compositionally biased region" description="Low complexity" evidence="1">
    <location>
        <begin position="62"/>
        <end position="74"/>
    </location>
</feature>
<sequence>MFTPARMPESEENLITSYCMGLVSAFKRLSQDLYIPQIDQDLYADLLIRPFKEQQCGREHPSSPTSTSISNTNASDGQAEELVALGGTELIVTALRAHEQRTLQVLQAIALRESVMTRMRACCDTFDRTTTSASEEARFTFLRLLQEHQLVTLLTVECIFEWREMLSRPYPFLLNNGDNYLQSIIRDCVALDRHALVRSLANVRLRQDPLCSRVDLKRMLHRLETMRRSRLITTGALWDVGLRPLQPLPERSSSRSADVRRPPRAASAKSNNSVGPPVGRASGPIPRTPPRTAVKTSGLVTRDFSSKGEDFDSEMTRLKNALQRMLSGRGGSISQSSATTSPPSRRNGSATRRSHAPQPPPLRDGAEARRRQQHRLLTAACIIEKEAELQRKVVEELYELAYVKQRFVPLLDIPHLFINAGEPAAHGAPLTPPKGDYPADSWPLDREQWPALVTAEKRVDRLSCISAAREALQASSLLPAWQRRMGRRVSDISMHLAALSKASAASAHSLAYSDSMEHPSAASLPGLAMDTRRPMMAVAEQSSLSSSVSSSFSASASNTSGELAEDLKGSGGQTRKAAASPAHSESFSSDFESESDTSKNSASDSAASAKGAGGRSLSHHSSNDNGESNNHDAPPSASPASSITPSSSYSSSASRRLSHRLSLDQLREQLLAEHSLNSRSRSHSL</sequence>
<dbReference type="AlphaFoldDB" id="A0A0N1I1K7"/>
<feature type="compositionally biased region" description="Low complexity" evidence="1">
    <location>
        <begin position="547"/>
        <end position="560"/>
    </location>
</feature>
<feature type="region of interest" description="Disordered" evidence="1">
    <location>
        <begin position="328"/>
        <end position="371"/>
    </location>
</feature>
<reference evidence="2 3" key="1">
    <citation type="journal article" date="2015" name="PLoS Pathog.">
        <title>Leptomonas seymouri: Adaptations to the Dixenous Life Cycle Analyzed by Genome Sequencing, Transcriptome Profiling and Co-infection with Leishmania donovani.</title>
        <authorList>
            <person name="Kraeva N."/>
            <person name="Butenko A."/>
            <person name="Hlavacova J."/>
            <person name="Kostygov A."/>
            <person name="Myskova J."/>
            <person name="Grybchuk D."/>
            <person name="Lestinova T."/>
            <person name="Votypka J."/>
            <person name="Volf P."/>
            <person name="Opperdoes F."/>
            <person name="Flegontov P."/>
            <person name="Lukes J."/>
            <person name="Yurchenko V."/>
        </authorList>
    </citation>
    <scope>NUCLEOTIDE SEQUENCE [LARGE SCALE GENOMIC DNA]</scope>
    <source>
        <strain evidence="2 3">ATCC 30220</strain>
    </source>
</reference>
<keyword evidence="3" id="KW-1185">Reference proteome</keyword>
<dbReference type="EMBL" id="LJSK01000010">
    <property type="protein sequence ID" value="KPI90094.1"/>
    <property type="molecule type" value="Genomic_DNA"/>
</dbReference>
<gene>
    <name evidence="2" type="ORF">ABL78_0739</name>
</gene>
<feature type="region of interest" description="Disordered" evidence="1">
    <location>
        <begin position="55"/>
        <end position="74"/>
    </location>
</feature>
<name>A0A0N1I1K7_LEPSE</name>
<proteinExistence type="predicted"/>
<dbReference type="OMA" id="TRIWACC"/>
<feature type="compositionally biased region" description="Low complexity" evidence="1">
    <location>
        <begin position="598"/>
        <end position="610"/>
    </location>
</feature>
<evidence type="ECO:0000313" key="3">
    <source>
        <dbReference type="Proteomes" id="UP000038009"/>
    </source>
</evidence>
<evidence type="ECO:0000256" key="1">
    <source>
        <dbReference type="SAM" id="MobiDB-lite"/>
    </source>
</evidence>
<feature type="compositionally biased region" description="Polar residues" evidence="1">
    <location>
        <begin position="332"/>
        <end position="351"/>
    </location>
</feature>
<dbReference type="OrthoDB" id="265347at2759"/>
<comment type="caution">
    <text evidence="2">The sequence shown here is derived from an EMBL/GenBank/DDBJ whole genome shotgun (WGS) entry which is preliminary data.</text>
</comment>
<dbReference type="Proteomes" id="UP000038009">
    <property type="component" value="Unassembled WGS sequence"/>
</dbReference>
<protein>
    <submittedName>
        <fullName evidence="2">Uncharacterized protein</fullName>
    </submittedName>
</protein>
<accession>A0A0N1I1K7</accession>
<dbReference type="VEuPathDB" id="TriTrypDB:Lsey_0010_0060"/>
<evidence type="ECO:0000313" key="2">
    <source>
        <dbReference type="EMBL" id="KPI90094.1"/>
    </source>
</evidence>
<feature type="compositionally biased region" description="Low complexity" evidence="1">
    <location>
        <begin position="633"/>
        <end position="655"/>
    </location>
</feature>